<dbReference type="AlphaFoldDB" id="A0A8H5X5B4"/>
<dbReference type="EMBL" id="JAAOAK010000127">
    <property type="protein sequence ID" value="KAF5687902.1"/>
    <property type="molecule type" value="Genomic_DNA"/>
</dbReference>
<name>A0A8H5X5B4_9HYPO</name>
<proteinExistence type="predicted"/>
<comment type="caution">
    <text evidence="1">The sequence shown here is derived from an EMBL/GenBank/DDBJ whole genome shotgun (WGS) entry which is preliminary data.</text>
</comment>
<organism evidence="1 2">
    <name type="scientific">Fusarium denticulatum</name>
    <dbReference type="NCBI Taxonomy" id="48507"/>
    <lineage>
        <taxon>Eukaryota</taxon>
        <taxon>Fungi</taxon>
        <taxon>Dikarya</taxon>
        <taxon>Ascomycota</taxon>
        <taxon>Pezizomycotina</taxon>
        <taxon>Sordariomycetes</taxon>
        <taxon>Hypocreomycetidae</taxon>
        <taxon>Hypocreales</taxon>
        <taxon>Nectriaceae</taxon>
        <taxon>Fusarium</taxon>
        <taxon>Fusarium fujikuroi species complex</taxon>
    </lineage>
</organism>
<keyword evidence="2" id="KW-1185">Reference proteome</keyword>
<protein>
    <recommendedName>
        <fullName evidence="3">F-box domain-containing protein</fullName>
    </recommendedName>
</protein>
<dbReference type="Proteomes" id="UP000562682">
    <property type="component" value="Unassembled WGS sequence"/>
</dbReference>
<sequence>MFRSFLCPPPEINIQILGYLSLHDMQFAIACSPMLSRTLTSNRQYILKPHLRELQLSYGDISLFHLTAAAMHLRELHSKHDGDTISVLETQVEPVMDYILRLNAKTIGERGEISLYMAIAAQDLLLEALSGQKGRGRGIL</sequence>
<reference evidence="1 2" key="1">
    <citation type="submission" date="2020-05" db="EMBL/GenBank/DDBJ databases">
        <title>Identification and distribution of gene clusters putatively required for synthesis of sphingolipid metabolism inhibitors in phylogenetically diverse species of the filamentous fungus Fusarium.</title>
        <authorList>
            <person name="Kim H.-S."/>
            <person name="Busman M."/>
            <person name="Brown D.W."/>
            <person name="Divon H."/>
            <person name="Uhlig S."/>
            <person name="Proctor R.H."/>
        </authorList>
    </citation>
    <scope>NUCLEOTIDE SEQUENCE [LARGE SCALE GENOMIC DNA]</scope>
    <source>
        <strain evidence="1 2">NRRL 25311</strain>
    </source>
</reference>
<accession>A0A8H5X5B4</accession>
<evidence type="ECO:0000313" key="1">
    <source>
        <dbReference type="EMBL" id="KAF5687902.1"/>
    </source>
</evidence>
<gene>
    <name evidence="1" type="ORF">FDENT_5192</name>
</gene>
<evidence type="ECO:0008006" key="3">
    <source>
        <dbReference type="Google" id="ProtNLM"/>
    </source>
</evidence>
<evidence type="ECO:0000313" key="2">
    <source>
        <dbReference type="Proteomes" id="UP000562682"/>
    </source>
</evidence>